<name>A0AAD7DX71_MYCRO</name>
<organism evidence="2 3">
    <name type="scientific">Mycena rosella</name>
    <name type="common">Pink bonnet</name>
    <name type="synonym">Agaricus rosellus</name>
    <dbReference type="NCBI Taxonomy" id="1033263"/>
    <lineage>
        <taxon>Eukaryota</taxon>
        <taxon>Fungi</taxon>
        <taxon>Dikarya</taxon>
        <taxon>Basidiomycota</taxon>
        <taxon>Agaricomycotina</taxon>
        <taxon>Agaricomycetes</taxon>
        <taxon>Agaricomycetidae</taxon>
        <taxon>Agaricales</taxon>
        <taxon>Marasmiineae</taxon>
        <taxon>Mycenaceae</taxon>
        <taxon>Mycena</taxon>
    </lineage>
</organism>
<proteinExistence type="predicted"/>
<evidence type="ECO:0000313" key="3">
    <source>
        <dbReference type="Proteomes" id="UP001221757"/>
    </source>
</evidence>
<keyword evidence="3" id="KW-1185">Reference proteome</keyword>
<evidence type="ECO:0000256" key="1">
    <source>
        <dbReference type="SAM" id="MobiDB-lite"/>
    </source>
</evidence>
<dbReference type="Proteomes" id="UP001221757">
    <property type="component" value="Unassembled WGS sequence"/>
</dbReference>
<protein>
    <submittedName>
        <fullName evidence="2">Uncharacterized protein</fullName>
    </submittedName>
</protein>
<reference evidence="2" key="1">
    <citation type="submission" date="2023-03" db="EMBL/GenBank/DDBJ databases">
        <title>Massive genome expansion in bonnet fungi (Mycena s.s.) driven by repeated elements and novel gene families across ecological guilds.</title>
        <authorList>
            <consortium name="Lawrence Berkeley National Laboratory"/>
            <person name="Harder C.B."/>
            <person name="Miyauchi S."/>
            <person name="Viragh M."/>
            <person name="Kuo A."/>
            <person name="Thoen E."/>
            <person name="Andreopoulos B."/>
            <person name="Lu D."/>
            <person name="Skrede I."/>
            <person name="Drula E."/>
            <person name="Henrissat B."/>
            <person name="Morin E."/>
            <person name="Kohler A."/>
            <person name="Barry K."/>
            <person name="LaButti K."/>
            <person name="Morin E."/>
            <person name="Salamov A."/>
            <person name="Lipzen A."/>
            <person name="Mereny Z."/>
            <person name="Hegedus B."/>
            <person name="Baldrian P."/>
            <person name="Stursova M."/>
            <person name="Weitz H."/>
            <person name="Taylor A."/>
            <person name="Grigoriev I.V."/>
            <person name="Nagy L.G."/>
            <person name="Martin F."/>
            <person name="Kauserud H."/>
        </authorList>
    </citation>
    <scope>NUCLEOTIDE SEQUENCE</scope>
    <source>
        <strain evidence="2">CBHHK067</strain>
    </source>
</reference>
<comment type="caution">
    <text evidence="2">The sequence shown here is derived from an EMBL/GenBank/DDBJ whole genome shotgun (WGS) entry which is preliminary data.</text>
</comment>
<dbReference type="EMBL" id="JARKIE010000020">
    <property type="protein sequence ID" value="KAJ7700380.1"/>
    <property type="molecule type" value="Genomic_DNA"/>
</dbReference>
<dbReference type="AlphaFoldDB" id="A0AAD7DX71"/>
<sequence length="368" mass="40890">MLSAWALAGARRQLHSLGAQIYVRYHSSQVAAGSPPPHESTGPRKRHRVSTLNPSLITPADYIDISQRMGFTVAFPGATVNGPQHEFPYVHEYPYSSNHPEQLPFPRHSRGFLYYQSDPQAGPLEGGVRLRVTPNNSPSSFPGGQDLLTPYGLPWQISLAQVACRPLYAPIGVQLVNETLVTLDQLSRCRDIFTSRASLAPQYQYTLFSLASTFPVNFAHPITLTVVGEELHELELSMMFTASAPGCKRHFPWSGSAIAQFEPSTLHAGRVLHLRILKIVNPVAFAVDSESYTGQILRPKEGHLFRIIDRHGVPGPWTYDIDHRESKIAAAFQILWENSTMPSVISSNQERIFPPGHFSAFSESSHFV</sequence>
<evidence type="ECO:0000313" key="2">
    <source>
        <dbReference type="EMBL" id="KAJ7700380.1"/>
    </source>
</evidence>
<gene>
    <name evidence="2" type="ORF">B0H17DRAFT_1047116</name>
</gene>
<accession>A0AAD7DX71</accession>
<feature type="region of interest" description="Disordered" evidence="1">
    <location>
        <begin position="29"/>
        <end position="49"/>
    </location>
</feature>